<dbReference type="Proteomes" id="UP000027195">
    <property type="component" value="Unassembled WGS sequence"/>
</dbReference>
<organism evidence="2 3">
    <name type="scientific">Botryobasidium botryosum (strain FD-172 SS1)</name>
    <dbReference type="NCBI Taxonomy" id="930990"/>
    <lineage>
        <taxon>Eukaryota</taxon>
        <taxon>Fungi</taxon>
        <taxon>Dikarya</taxon>
        <taxon>Basidiomycota</taxon>
        <taxon>Agaricomycotina</taxon>
        <taxon>Agaricomycetes</taxon>
        <taxon>Cantharellales</taxon>
        <taxon>Botryobasidiaceae</taxon>
        <taxon>Botryobasidium</taxon>
    </lineage>
</organism>
<evidence type="ECO:0000313" key="3">
    <source>
        <dbReference type="Proteomes" id="UP000027195"/>
    </source>
</evidence>
<dbReference type="AlphaFoldDB" id="A0A067MDB6"/>
<feature type="region of interest" description="Disordered" evidence="1">
    <location>
        <begin position="122"/>
        <end position="184"/>
    </location>
</feature>
<dbReference type="STRING" id="930990.A0A067MDB6"/>
<keyword evidence="3" id="KW-1185">Reference proteome</keyword>
<sequence>MAMSSSNTIGLLQLYLQNLPKDLPLGSVRIYPFNPFAYDTERYEKTEDLCGAVVLVFNGVLDWRGEKGSEWQIKNRGPAVEAIADALTMYTSHPDCAQNSRISPWRQAAEAAYRQYETAPPTLVPPSSPPGLNQFKISQSGATEKHTTRTKSKVPTGGPQPISSNFFPEESFSASKAKGKSCPKTWAWPRNRHRILTHAAKCARLDAELRGEAEGFLAKGSTSVKNNQLMEEEERAAKRAKTADNGTSAVGTAKSIVAAFTATVCGEIGRNRTKIILDHLILRLFCAAGLPPRLVDRDEWKTAWKAANGNYDTMSATILADNQIP</sequence>
<protein>
    <submittedName>
        <fullName evidence="2">Uncharacterized protein</fullName>
    </submittedName>
</protein>
<evidence type="ECO:0000256" key="1">
    <source>
        <dbReference type="SAM" id="MobiDB-lite"/>
    </source>
</evidence>
<gene>
    <name evidence="2" type="ORF">BOTBODRAFT_47421</name>
</gene>
<proteinExistence type="predicted"/>
<dbReference type="OrthoDB" id="3236755at2759"/>
<accession>A0A067MDB6</accession>
<dbReference type="InParanoid" id="A0A067MDB6"/>
<dbReference type="HOGENOM" id="CLU_855269_0_0_1"/>
<evidence type="ECO:0000313" key="2">
    <source>
        <dbReference type="EMBL" id="KDQ09827.1"/>
    </source>
</evidence>
<reference evidence="3" key="1">
    <citation type="journal article" date="2014" name="Proc. Natl. Acad. Sci. U.S.A.">
        <title>Extensive sampling of basidiomycete genomes demonstrates inadequacy of the white-rot/brown-rot paradigm for wood decay fungi.</title>
        <authorList>
            <person name="Riley R."/>
            <person name="Salamov A.A."/>
            <person name="Brown D.W."/>
            <person name="Nagy L.G."/>
            <person name="Floudas D."/>
            <person name="Held B.W."/>
            <person name="Levasseur A."/>
            <person name="Lombard V."/>
            <person name="Morin E."/>
            <person name="Otillar R."/>
            <person name="Lindquist E.A."/>
            <person name="Sun H."/>
            <person name="LaButti K.M."/>
            <person name="Schmutz J."/>
            <person name="Jabbour D."/>
            <person name="Luo H."/>
            <person name="Baker S.E."/>
            <person name="Pisabarro A.G."/>
            <person name="Walton J.D."/>
            <person name="Blanchette R.A."/>
            <person name="Henrissat B."/>
            <person name="Martin F."/>
            <person name="Cullen D."/>
            <person name="Hibbett D.S."/>
            <person name="Grigoriev I.V."/>
        </authorList>
    </citation>
    <scope>NUCLEOTIDE SEQUENCE [LARGE SCALE GENOMIC DNA]</scope>
    <source>
        <strain evidence="3">FD-172 SS1</strain>
    </source>
</reference>
<dbReference type="EMBL" id="KL198074">
    <property type="protein sequence ID" value="KDQ09827.1"/>
    <property type="molecule type" value="Genomic_DNA"/>
</dbReference>
<name>A0A067MDB6_BOTB1</name>